<sequence length="59" mass="6697">MPDNELLEIYKDCGGNYITIGSDSHEAKDLAADNEVARKLADKYELKNVIFKEHKMIVV</sequence>
<evidence type="ECO:0000313" key="1">
    <source>
        <dbReference type="EMBL" id="MBB2184613.1"/>
    </source>
</evidence>
<dbReference type="Proteomes" id="UP000574276">
    <property type="component" value="Unassembled WGS sequence"/>
</dbReference>
<dbReference type="EMBL" id="JACEGA010000001">
    <property type="protein sequence ID" value="MBB2184613.1"/>
    <property type="molecule type" value="Genomic_DNA"/>
</dbReference>
<evidence type="ECO:0000313" key="2">
    <source>
        <dbReference type="Proteomes" id="UP000574276"/>
    </source>
</evidence>
<gene>
    <name evidence="1" type="ORF">H0486_17205</name>
</gene>
<reference evidence="1 2" key="1">
    <citation type="submission" date="2020-07" db="EMBL/GenBank/DDBJ databases">
        <title>Characterization and genome sequencing of isolate MD1, a novel member within the family Lachnospiraceae.</title>
        <authorList>
            <person name="Rettenmaier R."/>
            <person name="Di Bello L."/>
            <person name="Zinser C."/>
            <person name="Scheitz K."/>
            <person name="Liebl W."/>
            <person name="Zverlov V."/>
        </authorList>
    </citation>
    <scope>NUCLEOTIDE SEQUENCE [LARGE SCALE GENOMIC DNA]</scope>
    <source>
        <strain evidence="1 2">MD1</strain>
    </source>
</reference>
<dbReference type="Gene3D" id="3.20.20.140">
    <property type="entry name" value="Metal-dependent hydrolases"/>
    <property type="match status" value="1"/>
</dbReference>
<comment type="caution">
    <text evidence="1">The sequence shown here is derived from an EMBL/GenBank/DDBJ whole genome shotgun (WGS) entry which is preliminary data.</text>
</comment>
<protein>
    <recommendedName>
        <fullName evidence="3">Histidinol-phosphatase</fullName>
    </recommendedName>
</protein>
<accession>A0A839K3Y4</accession>
<dbReference type="InterPro" id="IPR016195">
    <property type="entry name" value="Pol/histidinol_Pase-like"/>
</dbReference>
<name>A0A839K3Y4_9FIRM</name>
<organism evidence="1 2">
    <name type="scientific">Variimorphobacter saccharofermentans</name>
    <dbReference type="NCBI Taxonomy" id="2755051"/>
    <lineage>
        <taxon>Bacteria</taxon>
        <taxon>Bacillati</taxon>
        <taxon>Bacillota</taxon>
        <taxon>Clostridia</taxon>
        <taxon>Lachnospirales</taxon>
        <taxon>Lachnospiraceae</taxon>
        <taxon>Variimorphobacter</taxon>
    </lineage>
</organism>
<evidence type="ECO:0008006" key="3">
    <source>
        <dbReference type="Google" id="ProtNLM"/>
    </source>
</evidence>
<dbReference type="SUPFAM" id="SSF89550">
    <property type="entry name" value="PHP domain-like"/>
    <property type="match status" value="1"/>
</dbReference>
<dbReference type="RefSeq" id="WP_228354173.1">
    <property type="nucleotide sequence ID" value="NZ_JACEGA010000001.1"/>
</dbReference>
<proteinExistence type="predicted"/>
<keyword evidence="2" id="KW-1185">Reference proteome</keyword>
<dbReference type="AlphaFoldDB" id="A0A839K3Y4"/>